<organism evidence="10 11">
    <name type="scientific">Sneathia vaginalis</name>
    <dbReference type="NCBI Taxonomy" id="187101"/>
    <lineage>
        <taxon>Bacteria</taxon>
        <taxon>Fusobacteriati</taxon>
        <taxon>Fusobacteriota</taxon>
        <taxon>Fusobacteriia</taxon>
        <taxon>Fusobacteriales</taxon>
        <taxon>Leptotrichiaceae</taxon>
        <taxon>Sneathia</taxon>
    </lineage>
</organism>
<proteinExistence type="predicted"/>
<sequence length="223" mass="25986">MKETILIIEDEEKIARLIEMELKFEGYDVEKAFDGRTGLEKASTGKYALVLLDLMLPKMNGMEVCKRLREKSTVPIIILTAKDDITDKVIGLDYGADDYMTKPFSNEELIARIKALLRRTVTMVKPDVFEYEDLRIDYKAYEVYRGKELITLSKKEFDLLDCLVTNKGIVLSRDRILEDVWGYGYEGNDNILDLYIKYVRDKIDKNHRRKFIQTVRGVGFVFK</sequence>
<keyword evidence="5" id="KW-0804">Transcription</keyword>
<dbReference type="AlphaFoldDB" id="A0A0E3ZA08"/>
<dbReference type="GO" id="GO:0000976">
    <property type="term" value="F:transcription cis-regulatory region binding"/>
    <property type="evidence" value="ECO:0007669"/>
    <property type="project" value="TreeGrafter"/>
</dbReference>
<feature type="domain" description="Response regulatory" evidence="8">
    <location>
        <begin position="4"/>
        <end position="117"/>
    </location>
</feature>
<dbReference type="InterPro" id="IPR039420">
    <property type="entry name" value="WalR-like"/>
</dbReference>
<dbReference type="SUPFAM" id="SSF52172">
    <property type="entry name" value="CheY-like"/>
    <property type="match status" value="1"/>
</dbReference>
<keyword evidence="4 7" id="KW-0238">DNA-binding</keyword>
<keyword evidence="11" id="KW-1185">Reference proteome</keyword>
<name>A0A0E3ZA08_9FUSO</name>
<dbReference type="GO" id="GO:0006355">
    <property type="term" value="P:regulation of DNA-templated transcription"/>
    <property type="evidence" value="ECO:0007669"/>
    <property type="project" value="InterPro"/>
</dbReference>
<dbReference type="InterPro" id="IPR001789">
    <property type="entry name" value="Sig_transdc_resp-reg_receiver"/>
</dbReference>
<dbReference type="RefSeq" id="WP_046328663.1">
    <property type="nucleotide sequence ID" value="NZ_CP011280.1"/>
</dbReference>
<dbReference type="KEGG" id="sns:VC03_03330"/>
<reference evidence="10 11" key="1">
    <citation type="journal article" date="2012" name="BMC Genomics">
        <title>Genomic sequence analysis and characterization of Sneathia amnii sp. nov.</title>
        <authorList>
            <consortium name="Vaginal Microbiome Consortium (additional members)"/>
            <person name="Harwich M.D.Jr."/>
            <person name="Serrano M.G."/>
            <person name="Fettweis J.M."/>
            <person name="Alves J.M."/>
            <person name="Reimers M.A."/>
            <person name="Buck G.A."/>
            <person name="Jefferson K.K."/>
        </authorList>
    </citation>
    <scope>NUCLEOTIDE SEQUENCE [LARGE SCALE GENOMIC DNA]</scope>
    <source>
        <strain evidence="10 11">SN35</strain>
    </source>
</reference>
<dbReference type="EMBL" id="CP011280">
    <property type="protein sequence ID" value="AKC95557.1"/>
    <property type="molecule type" value="Genomic_DNA"/>
</dbReference>
<dbReference type="SUPFAM" id="SSF46894">
    <property type="entry name" value="C-terminal effector domain of the bipartite response regulators"/>
    <property type="match status" value="1"/>
</dbReference>
<evidence type="ECO:0000259" key="8">
    <source>
        <dbReference type="PROSITE" id="PS50110"/>
    </source>
</evidence>
<evidence type="ECO:0000256" key="3">
    <source>
        <dbReference type="ARBA" id="ARBA00023015"/>
    </source>
</evidence>
<dbReference type="SMART" id="SM00448">
    <property type="entry name" value="REC"/>
    <property type="match status" value="1"/>
</dbReference>
<dbReference type="FunFam" id="1.10.10.10:FF:000005">
    <property type="entry name" value="Two-component system response regulator"/>
    <property type="match status" value="1"/>
</dbReference>
<dbReference type="Gene3D" id="3.40.50.2300">
    <property type="match status" value="1"/>
</dbReference>
<dbReference type="PATRIC" id="fig|1069640.6.peg.654"/>
<evidence type="ECO:0000256" key="5">
    <source>
        <dbReference type="ARBA" id="ARBA00023163"/>
    </source>
</evidence>
<evidence type="ECO:0000256" key="2">
    <source>
        <dbReference type="ARBA" id="ARBA00023012"/>
    </source>
</evidence>
<evidence type="ECO:0000256" key="1">
    <source>
        <dbReference type="ARBA" id="ARBA00022553"/>
    </source>
</evidence>
<dbReference type="FunFam" id="3.40.50.2300:FF:000001">
    <property type="entry name" value="DNA-binding response regulator PhoB"/>
    <property type="match status" value="1"/>
</dbReference>
<dbReference type="CDD" id="cd17574">
    <property type="entry name" value="REC_OmpR"/>
    <property type="match status" value="1"/>
</dbReference>
<evidence type="ECO:0000256" key="7">
    <source>
        <dbReference type="PROSITE-ProRule" id="PRU01091"/>
    </source>
</evidence>
<dbReference type="OrthoDB" id="9790442at2"/>
<feature type="DNA-binding region" description="OmpR/PhoB-type" evidence="7">
    <location>
        <begin position="126"/>
        <end position="223"/>
    </location>
</feature>
<evidence type="ECO:0000313" key="11">
    <source>
        <dbReference type="Proteomes" id="UP000033103"/>
    </source>
</evidence>
<evidence type="ECO:0000256" key="4">
    <source>
        <dbReference type="ARBA" id="ARBA00023125"/>
    </source>
</evidence>
<evidence type="ECO:0000256" key="6">
    <source>
        <dbReference type="PROSITE-ProRule" id="PRU00169"/>
    </source>
</evidence>
<keyword evidence="2" id="KW-0902">Two-component regulatory system</keyword>
<dbReference type="InterPro" id="IPR036388">
    <property type="entry name" value="WH-like_DNA-bd_sf"/>
</dbReference>
<dbReference type="InterPro" id="IPR016032">
    <property type="entry name" value="Sig_transdc_resp-reg_C-effctor"/>
</dbReference>
<dbReference type="PANTHER" id="PTHR48111:SF22">
    <property type="entry name" value="REGULATOR OF RPOS"/>
    <property type="match status" value="1"/>
</dbReference>
<dbReference type="InterPro" id="IPR011006">
    <property type="entry name" value="CheY-like_superfamily"/>
</dbReference>
<keyword evidence="1 6" id="KW-0597">Phosphoprotein</keyword>
<dbReference type="Gene3D" id="6.10.250.690">
    <property type="match status" value="1"/>
</dbReference>
<feature type="modified residue" description="4-aspartylphosphate" evidence="6">
    <location>
        <position position="53"/>
    </location>
</feature>
<dbReference type="PROSITE" id="PS51755">
    <property type="entry name" value="OMPR_PHOB"/>
    <property type="match status" value="1"/>
</dbReference>
<protein>
    <submittedName>
        <fullName evidence="10">PhoB family transcriptional regulator</fullName>
    </submittedName>
</protein>
<dbReference type="Proteomes" id="UP000033103">
    <property type="component" value="Chromosome"/>
</dbReference>
<feature type="domain" description="OmpR/PhoB-type" evidence="9">
    <location>
        <begin position="126"/>
        <end position="223"/>
    </location>
</feature>
<dbReference type="PANTHER" id="PTHR48111">
    <property type="entry name" value="REGULATOR OF RPOS"/>
    <property type="match status" value="1"/>
</dbReference>
<dbReference type="Gene3D" id="1.10.10.10">
    <property type="entry name" value="Winged helix-like DNA-binding domain superfamily/Winged helix DNA-binding domain"/>
    <property type="match status" value="1"/>
</dbReference>
<dbReference type="GO" id="GO:0000156">
    <property type="term" value="F:phosphorelay response regulator activity"/>
    <property type="evidence" value="ECO:0007669"/>
    <property type="project" value="TreeGrafter"/>
</dbReference>
<dbReference type="CDD" id="cd00383">
    <property type="entry name" value="trans_reg_C"/>
    <property type="match status" value="1"/>
</dbReference>
<dbReference type="InterPro" id="IPR001867">
    <property type="entry name" value="OmpR/PhoB-type_DNA-bd"/>
</dbReference>
<keyword evidence="3" id="KW-0805">Transcription regulation</keyword>
<accession>A0A0E3ZA08</accession>
<dbReference type="SMART" id="SM00862">
    <property type="entry name" value="Trans_reg_C"/>
    <property type="match status" value="1"/>
</dbReference>
<dbReference type="GO" id="GO:0032993">
    <property type="term" value="C:protein-DNA complex"/>
    <property type="evidence" value="ECO:0007669"/>
    <property type="project" value="TreeGrafter"/>
</dbReference>
<dbReference type="GO" id="GO:0005829">
    <property type="term" value="C:cytosol"/>
    <property type="evidence" value="ECO:0007669"/>
    <property type="project" value="TreeGrafter"/>
</dbReference>
<dbReference type="HOGENOM" id="CLU_000445_30_4_0"/>
<dbReference type="Pfam" id="PF00072">
    <property type="entry name" value="Response_reg"/>
    <property type="match status" value="1"/>
</dbReference>
<evidence type="ECO:0000313" key="10">
    <source>
        <dbReference type="EMBL" id="AKC95557.1"/>
    </source>
</evidence>
<dbReference type="STRING" id="187101.VC03_03330"/>
<dbReference type="PROSITE" id="PS50110">
    <property type="entry name" value="RESPONSE_REGULATORY"/>
    <property type="match status" value="1"/>
</dbReference>
<gene>
    <name evidence="10" type="ORF">VC03_03330</name>
</gene>
<dbReference type="Pfam" id="PF00486">
    <property type="entry name" value="Trans_reg_C"/>
    <property type="match status" value="1"/>
</dbReference>
<evidence type="ECO:0000259" key="9">
    <source>
        <dbReference type="PROSITE" id="PS51755"/>
    </source>
</evidence>